<gene>
    <name evidence="1" type="ORF">LWC34_01980</name>
</gene>
<protein>
    <submittedName>
        <fullName evidence="1">Uncharacterized protein</fullName>
    </submittedName>
</protein>
<evidence type="ECO:0000313" key="1">
    <source>
        <dbReference type="EMBL" id="MCE7001615.1"/>
    </source>
</evidence>
<evidence type="ECO:0000313" key="2">
    <source>
        <dbReference type="Proteomes" id="UP001521150"/>
    </source>
</evidence>
<dbReference type="RefSeq" id="WP_233722676.1">
    <property type="nucleotide sequence ID" value="NZ_JAJVCN010000001.1"/>
</dbReference>
<proteinExistence type="predicted"/>
<accession>A0ABS8Z4B0</accession>
<sequence>MTLLLRSWWTGDVVFLVLLLLVPAICARVPFYTMSVAVLTGALARKA</sequence>
<keyword evidence="2" id="KW-1185">Reference proteome</keyword>
<dbReference type="Proteomes" id="UP001521150">
    <property type="component" value="Unassembled WGS sequence"/>
</dbReference>
<organism evidence="1 2">
    <name type="scientific">Kibdelosporangium philippinense</name>
    <dbReference type="NCBI Taxonomy" id="211113"/>
    <lineage>
        <taxon>Bacteria</taxon>
        <taxon>Bacillati</taxon>
        <taxon>Actinomycetota</taxon>
        <taxon>Actinomycetes</taxon>
        <taxon>Pseudonocardiales</taxon>
        <taxon>Pseudonocardiaceae</taxon>
        <taxon>Kibdelosporangium</taxon>
    </lineage>
</organism>
<name>A0ABS8Z4B0_9PSEU</name>
<reference evidence="1 2" key="1">
    <citation type="submission" date="2021-12" db="EMBL/GenBank/DDBJ databases">
        <title>Genome sequence of Kibdelosporangium philippinense ATCC 49844.</title>
        <authorList>
            <person name="Fedorov E.A."/>
            <person name="Omeragic M."/>
            <person name="Shalygina K.F."/>
            <person name="Maclea K.S."/>
        </authorList>
    </citation>
    <scope>NUCLEOTIDE SEQUENCE [LARGE SCALE GENOMIC DNA]</scope>
    <source>
        <strain evidence="1 2">ATCC 49844</strain>
    </source>
</reference>
<comment type="caution">
    <text evidence="1">The sequence shown here is derived from an EMBL/GenBank/DDBJ whole genome shotgun (WGS) entry which is preliminary data.</text>
</comment>
<dbReference type="EMBL" id="JAJVCN010000001">
    <property type="protein sequence ID" value="MCE7001615.1"/>
    <property type="molecule type" value="Genomic_DNA"/>
</dbReference>